<dbReference type="SUPFAM" id="SSF53649">
    <property type="entry name" value="Alkaline phosphatase-like"/>
    <property type="match status" value="1"/>
</dbReference>
<gene>
    <name evidence="9" type="ORF">PHYPO_G00249010</name>
</gene>
<feature type="domain" description="SMB" evidence="8">
    <location>
        <begin position="66"/>
        <end position="110"/>
    </location>
</feature>
<feature type="transmembrane region" description="Helical" evidence="7">
    <location>
        <begin position="36"/>
        <end position="57"/>
    </location>
</feature>
<dbReference type="AlphaFoldDB" id="A0A5N5J7G5"/>
<evidence type="ECO:0000256" key="1">
    <source>
        <dbReference type="ARBA" id="ARBA00004613"/>
    </source>
</evidence>
<dbReference type="PROSITE" id="PS50958">
    <property type="entry name" value="SMB_2"/>
    <property type="match status" value="1"/>
</dbReference>
<evidence type="ECO:0000313" key="9">
    <source>
        <dbReference type="EMBL" id="KAB5513634.1"/>
    </source>
</evidence>
<dbReference type="InterPro" id="IPR044925">
    <property type="entry name" value="His-Me_finger_sf"/>
</dbReference>
<reference evidence="9 10" key="1">
    <citation type="submission" date="2019-06" db="EMBL/GenBank/DDBJ databases">
        <title>A chromosome-scale genome assembly of the striped catfish, Pangasianodon hypophthalmus.</title>
        <authorList>
            <person name="Wen M."/>
            <person name="Zahm M."/>
            <person name="Roques C."/>
            <person name="Cabau C."/>
            <person name="Klopp C."/>
            <person name="Donnadieu C."/>
            <person name="Jouanno E."/>
            <person name="Avarre J.-C."/>
            <person name="Campet M."/>
            <person name="Ha T.T.T."/>
            <person name="Dugue R."/>
            <person name="Lampietro C."/>
            <person name="Louis A."/>
            <person name="Herpin A."/>
            <person name="Echchiki A."/>
            <person name="Berthelot C."/>
            <person name="Parey E."/>
            <person name="Roest-Crollius H."/>
            <person name="Braasch I."/>
            <person name="Postlethwait J."/>
            <person name="Bobe J."/>
            <person name="Montfort J."/>
            <person name="Bouchez O."/>
            <person name="Begum T."/>
            <person name="Schartl M."/>
            <person name="Guiguen Y."/>
        </authorList>
    </citation>
    <scope>NUCLEOTIDE SEQUENCE [LARGE SCALE GENOMIC DNA]</scope>
    <source>
        <strain evidence="9 10">Indonesia</strain>
        <tissue evidence="9">Blood</tissue>
    </source>
</reference>
<dbReference type="InterPro" id="IPR001212">
    <property type="entry name" value="Somatomedin_B_dom"/>
</dbReference>
<dbReference type="Gene3D" id="3.40.720.10">
    <property type="entry name" value="Alkaline Phosphatase, subunit A"/>
    <property type="match status" value="1"/>
</dbReference>
<keyword evidence="2" id="KW-0964">Secreted</keyword>
<protein>
    <recommendedName>
        <fullName evidence="8">SMB domain-containing protein</fullName>
    </recommendedName>
</protein>
<dbReference type="InterPro" id="IPR017850">
    <property type="entry name" value="Alkaline_phosphatase_core_sf"/>
</dbReference>
<dbReference type="SMART" id="SM00892">
    <property type="entry name" value="Endonuclease_NS"/>
    <property type="match status" value="1"/>
</dbReference>
<dbReference type="InterPro" id="IPR020821">
    <property type="entry name" value="ENPP1-3/EXOG-like_nuc-like"/>
</dbReference>
<dbReference type="GO" id="GO:0046034">
    <property type="term" value="P:ATP metabolic process"/>
    <property type="evidence" value="ECO:0007669"/>
    <property type="project" value="TreeGrafter"/>
</dbReference>
<keyword evidence="6" id="KW-0325">Glycoprotein</keyword>
<evidence type="ECO:0000256" key="5">
    <source>
        <dbReference type="ARBA" id="ARBA00023157"/>
    </source>
</evidence>
<dbReference type="GO" id="GO:0030500">
    <property type="term" value="P:regulation of bone mineralization"/>
    <property type="evidence" value="ECO:0007669"/>
    <property type="project" value="TreeGrafter"/>
</dbReference>
<name>A0A5N5J7G5_PANHP</name>
<dbReference type="Proteomes" id="UP000327468">
    <property type="component" value="Unassembled WGS sequence"/>
</dbReference>
<dbReference type="GO" id="GO:0046872">
    <property type="term" value="F:metal ion binding"/>
    <property type="evidence" value="ECO:0007669"/>
    <property type="project" value="UniProtKB-KW"/>
</dbReference>
<dbReference type="GO" id="GO:0004551">
    <property type="term" value="F:dinucleotide phosphatase activity"/>
    <property type="evidence" value="ECO:0007669"/>
    <property type="project" value="TreeGrafter"/>
</dbReference>
<dbReference type="InterPro" id="IPR036024">
    <property type="entry name" value="Somatomedin_B-like_dom_sf"/>
</dbReference>
<dbReference type="InterPro" id="IPR001604">
    <property type="entry name" value="Endo_G_ENPP1-like_dom"/>
</dbReference>
<dbReference type="SUPFAM" id="SSF54060">
    <property type="entry name" value="His-Me finger endonucleases"/>
    <property type="match status" value="1"/>
</dbReference>
<organism evidence="9 10">
    <name type="scientific">Pangasianodon hypophthalmus</name>
    <name type="common">Striped catfish</name>
    <name type="synonym">Helicophagus hypophthalmus</name>
    <dbReference type="NCBI Taxonomy" id="310915"/>
    <lineage>
        <taxon>Eukaryota</taxon>
        <taxon>Metazoa</taxon>
        <taxon>Chordata</taxon>
        <taxon>Craniata</taxon>
        <taxon>Vertebrata</taxon>
        <taxon>Euteleostomi</taxon>
        <taxon>Actinopterygii</taxon>
        <taxon>Neopterygii</taxon>
        <taxon>Teleostei</taxon>
        <taxon>Ostariophysi</taxon>
        <taxon>Siluriformes</taxon>
        <taxon>Pangasiidae</taxon>
        <taxon>Pangasianodon</taxon>
    </lineage>
</organism>
<proteinExistence type="predicted"/>
<keyword evidence="4" id="KW-0378">Hydrolase</keyword>
<comment type="subcellular location">
    <subcellularLocation>
        <location evidence="1">Secreted</location>
    </subcellularLocation>
</comment>
<dbReference type="GO" id="GO:0005576">
    <property type="term" value="C:extracellular region"/>
    <property type="evidence" value="ECO:0007669"/>
    <property type="project" value="UniProtKB-SubCell"/>
</dbReference>
<dbReference type="SUPFAM" id="SSF90188">
    <property type="entry name" value="Somatomedin B domain"/>
    <property type="match status" value="1"/>
</dbReference>
<evidence type="ECO:0000256" key="7">
    <source>
        <dbReference type="SAM" id="Phobius"/>
    </source>
</evidence>
<dbReference type="GO" id="GO:0045599">
    <property type="term" value="P:negative regulation of fat cell differentiation"/>
    <property type="evidence" value="ECO:0007669"/>
    <property type="project" value="TreeGrafter"/>
</dbReference>
<dbReference type="EMBL" id="VFJC01000046">
    <property type="protein sequence ID" value="KAB5513634.1"/>
    <property type="molecule type" value="Genomic_DNA"/>
</dbReference>
<dbReference type="CDD" id="cd16018">
    <property type="entry name" value="Enpp"/>
    <property type="match status" value="1"/>
</dbReference>
<keyword evidence="5" id="KW-1015">Disulfide bond</keyword>
<keyword evidence="10" id="KW-1185">Reference proteome</keyword>
<dbReference type="FunFam" id="4.10.410.20:FF:000001">
    <property type="entry name" value="Ectonucleotide pyrophosphatase/phosphodiesterase family member 2"/>
    <property type="match status" value="1"/>
</dbReference>
<dbReference type="Pfam" id="PF01033">
    <property type="entry name" value="Somatomedin_B"/>
    <property type="match status" value="1"/>
</dbReference>
<evidence type="ECO:0000259" key="8">
    <source>
        <dbReference type="PROSITE" id="PS50958"/>
    </source>
</evidence>
<dbReference type="CDD" id="cd00091">
    <property type="entry name" value="NUC"/>
    <property type="match status" value="1"/>
</dbReference>
<evidence type="ECO:0000256" key="6">
    <source>
        <dbReference type="ARBA" id="ARBA00023180"/>
    </source>
</evidence>
<accession>A0A5N5J7G5</accession>
<dbReference type="GO" id="GO:0030505">
    <property type="term" value="P:inorganic diphosphate transport"/>
    <property type="evidence" value="ECO:0007669"/>
    <property type="project" value="TreeGrafter"/>
</dbReference>
<keyword evidence="7" id="KW-0812">Transmembrane</keyword>
<dbReference type="GO" id="GO:0009143">
    <property type="term" value="P:nucleoside triphosphate catabolic process"/>
    <property type="evidence" value="ECO:0007669"/>
    <property type="project" value="TreeGrafter"/>
</dbReference>
<dbReference type="PROSITE" id="PS00524">
    <property type="entry name" value="SMB_1"/>
    <property type="match status" value="1"/>
</dbReference>
<evidence type="ECO:0000256" key="4">
    <source>
        <dbReference type="ARBA" id="ARBA00022801"/>
    </source>
</evidence>
<dbReference type="Gene3D" id="3.40.570.10">
    <property type="entry name" value="Extracellular Endonuclease, subunit A"/>
    <property type="match status" value="1"/>
</dbReference>
<comment type="caution">
    <text evidence="9">The sequence shown here is derived from an EMBL/GenBank/DDBJ whole genome shotgun (WGS) entry which is preliminary data.</text>
</comment>
<evidence type="ECO:0000256" key="2">
    <source>
        <dbReference type="ARBA" id="ARBA00022525"/>
    </source>
</evidence>
<keyword evidence="7" id="KW-0472">Membrane</keyword>
<dbReference type="InterPro" id="IPR002591">
    <property type="entry name" value="Phosphodiest/P_Trfase"/>
</dbReference>
<dbReference type="FunFam" id="3.40.720.10:FF:000145">
    <property type="entry name" value="Uncharacterized protein"/>
    <property type="match status" value="1"/>
</dbReference>
<dbReference type="PANTHER" id="PTHR10151:SF77">
    <property type="entry name" value="ECTONUCLEOTIDE PYROPHOSPHATASE_PHOSPHODIESTERASE FAMILY MEMBER 1"/>
    <property type="match status" value="1"/>
</dbReference>
<dbReference type="GO" id="GO:0004528">
    <property type="term" value="F:phosphodiesterase I activity"/>
    <property type="evidence" value="ECO:0007669"/>
    <property type="project" value="TreeGrafter"/>
</dbReference>
<dbReference type="Pfam" id="PF01663">
    <property type="entry name" value="Phosphodiest"/>
    <property type="match status" value="1"/>
</dbReference>
<keyword evidence="3" id="KW-0479">Metal-binding</keyword>
<sequence>MEMKEREDRTDRQGATLLGTARPLQQSRCSATRSKITITGVILVTLLAVILAVVFILKPHYDVKGQLWTCSSFRCGEERLPSSLCSCAADCDQKGDCCTNYYRVCKGEKAWLEDECDDIKTPQCPESFSKPPLILISLDGFRAEYLNVYEDQLPTIRKLRKCGTSTKYMRPAYPTKTFPNHYTIVTGLYPESHGIVDNKMYDIYHNATFSLKGNEKFQAFWYHGEPVWLTAMNNHLKSGTFFWPGSDVNIKGRFPNLYKKYNGSTPFEKRVMTIFNWLRLPQSERPDFYTLYLEEPDRSGHKHGPLSSEVFEALLKVDGIMQSVMDGLKQRKLHKCVNLVLLSDHGMEEASCEKAVYVSSYLDNTDDFIVIQGPAARVRPKRLPEDFFTFKYEELVKNLSCRAPDQPMKPYLKEHLPKRLHFANNVRIERAHLYMKSQWQAALKPNEIKYCSGGFHGSDNVFTNMQGIFIGYGPGMKYKTTVAPFENIEVYNLLCDLLAIPPAPNNGTHGSLNHLLRNPPYHPVHPPEISSASICSSIVRAPDDEHGCFCRFHNKSEEEYLNHRLISSDPTAKHLHLPYGVPRVLHEKADYCILHHSSYISGYSKDILMPLWVAYSLEPLSGVQPLSSSQEECVRADVRIPAEASQSCHSYKDNHTLTYGFLHPPYLASYGTESDSQITSNMTPMFTIFKGIWDYFHNVLVVKYSKSLNGVNVVSGPIFDKDFDGKYDVMKRKTKSKAPVPTHFFVILTSCKDLSAALQKCDGPLETVSFILPHRPDNMETCHNGSEYSWVQDWTQLHVARIRDIELLTGLSFYPKLLPVEDALQLKTFLKSF</sequence>
<dbReference type="InterPro" id="IPR044929">
    <property type="entry name" value="DNA/RNA_non-sp_Endonuclease_sf"/>
</dbReference>
<evidence type="ECO:0000256" key="3">
    <source>
        <dbReference type="ARBA" id="ARBA00022723"/>
    </source>
</evidence>
<dbReference type="GO" id="GO:0009986">
    <property type="term" value="C:cell surface"/>
    <property type="evidence" value="ECO:0007669"/>
    <property type="project" value="TreeGrafter"/>
</dbReference>
<dbReference type="SMART" id="SM00477">
    <property type="entry name" value="NUC"/>
    <property type="match status" value="1"/>
</dbReference>
<dbReference type="PANTHER" id="PTHR10151">
    <property type="entry name" value="ECTONUCLEOTIDE PYROPHOSPHATASE/PHOSPHODIESTERASE"/>
    <property type="match status" value="1"/>
</dbReference>
<evidence type="ECO:0000313" key="10">
    <source>
        <dbReference type="Proteomes" id="UP000327468"/>
    </source>
</evidence>
<dbReference type="GO" id="GO:0003676">
    <property type="term" value="F:nucleic acid binding"/>
    <property type="evidence" value="ECO:0007669"/>
    <property type="project" value="InterPro"/>
</dbReference>
<keyword evidence="7" id="KW-1133">Transmembrane helix</keyword>
<dbReference type="Gene3D" id="4.10.410.20">
    <property type="match status" value="1"/>
</dbReference>
<dbReference type="SMART" id="SM00201">
    <property type="entry name" value="SO"/>
    <property type="match status" value="1"/>
</dbReference>